<dbReference type="Proteomes" id="UP000830768">
    <property type="component" value="Chromosome 8"/>
</dbReference>
<evidence type="ECO:0000313" key="1">
    <source>
        <dbReference type="EMBL" id="UPK97868.1"/>
    </source>
</evidence>
<dbReference type="EMBL" id="CP090036">
    <property type="protein sequence ID" value="UPK97868.1"/>
    <property type="molecule type" value="Genomic_DNA"/>
</dbReference>
<name>A0ACD3Z9D2_FUSSC</name>
<proteinExistence type="predicted"/>
<organism evidence="1 2">
    <name type="scientific">Fusarium solani subsp. cucurbitae</name>
    <name type="common">Neocosmosporum cucurbitae</name>
    <dbReference type="NCBI Taxonomy" id="2747967"/>
    <lineage>
        <taxon>Eukaryota</taxon>
        <taxon>Fungi</taxon>
        <taxon>Dikarya</taxon>
        <taxon>Ascomycota</taxon>
        <taxon>Pezizomycotina</taxon>
        <taxon>Sordariomycetes</taxon>
        <taxon>Hypocreomycetidae</taxon>
        <taxon>Hypocreales</taxon>
        <taxon>Nectriaceae</taxon>
        <taxon>Fusarium</taxon>
        <taxon>Fusarium solani species complex</taxon>
    </lineage>
</organism>
<evidence type="ECO:0000313" key="2">
    <source>
        <dbReference type="Proteomes" id="UP000830768"/>
    </source>
</evidence>
<protein>
    <submittedName>
        <fullName evidence="1">Uncharacterized protein</fullName>
    </submittedName>
</protein>
<gene>
    <name evidence="1" type="ORF">LCI18_008803</name>
</gene>
<sequence length="387" mass="44062">MGSPLYPMCFPQYVYFHKTFRQVDEWTWIIGGRLLITLLDMPKDRTSWPVGNGAAGWYHASEAPNPRPRSSPIQDPSRFKLLGSWQEEGTAWEIGKCVLRAHLRVGSHDAKEAETLRALEGRTLSLQVPVVYASFEFDGYEYTIRSKLDGVPLNKVWNDLDADHKNRCVLQIARFCRERASWERRSIEGVGGVNGTHLRDGGLLIHHWMAGNTPQALLENCVAMGFDCSKLVFAYNLLLPRNIIIHCEPGASEGGVVGIQNWAYAGFVPEGRIRACVGLYDDGLGEEWQRLFHLALSAEGFPLPEMELLNSWVREMEPEKSVLTNQYWATTGRQRRLRAEQHILHVTKPSENPDVPRSWDDDQLEGYPDLQFSVSGMIIKSFYYLLR</sequence>
<reference evidence="1" key="1">
    <citation type="submission" date="2021-11" db="EMBL/GenBank/DDBJ databases">
        <title>Fusarium solani-melongenae Genome sequencing and assembly.</title>
        <authorList>
            <person name="Xie S."/>
            <person name="Huang L."/>
            <person name="Zhang X."/>
        </authorList>
    </citation>
    <scope>NUCLEOTIDE SEQUENCE</scope>
    <source>
        <strain evidence="1">CRI 24-3</strain>
    </source>
</reference>
<accession>A0ACD3Z9D2</accession>
<keyword evidence="2" id="KW-1185">Reference proteome</keyword>